<feature type="compositionally biased region" description="Low complexity" evidence="1">
    <location>
        <begin position="116"/>
        <end position="130"/>
    </location>
</feature>
<proteinExistence type="predicted"/>
<evidence type="ECO:0000256" key="2">
    <source>
        <dbReference type="SAM" id="Phobius"/>
    </source>
</evidence>
<dbReference type="AlphaFoldDB" id="A0A816TXS6"/>
<dbReference type="Proteomes" id="UP001295469">
    <property type="component" value="Chromosome C08"/>
</dbReference>
<evidence type="ECO:0000313" key="3">
    <source>
        <dbReference type="EMBL" id="CAF2106795.1"/>
    </source>
</evidence>
<protein>
    <submittedName>
        <fullName evidence="3">(rape) hypothetical protein</fullName>
    </submittedName>
</protein>
<keyword evidence="2" id="KW-0812">Transmembrane</keyword>
<feature type="region of interest" description="Disordered" evidence="1">
    <location>
        <begin position="489"/>
        <end position="592"/>
    </location>
</feature>
<feature type="region of interest" description="Disordered" evidence="1">
    <location>
        <begin position="106"/>
        <end position="142"/>
    </location>
</feature>
<reference evidence="3" key="1">
    <citation type="submission" date="2021-01" db="EMBL/GenBank/DDBJ databases">
        <authorList>
            <consortium name="Genoscope - CEA"/>
            <person name="William W."/>
        </authorList>
    </citation>
    <scope>NUCLEOTIDE SEQUENCE</scope>
</reference>
<feature type="transmembrane region" description="Helical" evidence="2">
    <location>
        <begin position="636"/>
        <end position="656"/>
    </location>
</feature>
<evidence type="ECO:0000256" key="1">
    <source>
        <dbReference type="SAM" id="MobiDB-lite"/>
    </source>
</evidence>
<organism evidence="3">
    <name type="scientific">Brassica napus</name>
    <name type="common">Rape</name>
    <dbReference type="NCBI Taxonomy" id="3708"/>
    <lineage>
        <taxon>Eukaryota</taxon>
        <taxon>Viridiplantae</taxon>
        <taxon>Streptophyta</taxon>
        <taxon>Embryophyta</taxon>
        <taxon>Tracheophyta</taxon>
        <taxon>Spermatophyta</taxon>
        <taxon>Magnoliopsida</taxon>
        <taxon>eudicotyledons</taxon>
        <taxon>Gunneridae</taxon>
        <taxon>Pentapetalae</taxon>
        <taxon>rosids</taxon>
        <taxon>malvids</taxon>
        <taxon>Brassicales</taxon>
        <taxon>Brassicaceae</taxon>
        <taxon>Brassiceae</taxon>
        <taxon>Brassica</taxon>
    </lineage>
</organism>
<dbReference type="EMBL" id="HG994372">
    <property type="protein sequence ID" value="CAF2106795.1"/>
    <property type="molecule type" value="Genomic_DNA"/>
</dbReference>
<name>A0A816TXS6_BRANA</name>
<keyword evidence="2" id="KW-1133">Transmembrane helix</keyword>
<sequence length="675" mass="76373">MDPTYPMFEPKTVDKLVRERDENSSWRVLPAFCHRAELTIPILSGRTCRLMGLVGGFNPVPTGSGSWMIRSLVSVCRRGASDLTWRTSESLCRCILVAFRVPQAPSHPYDQPESVPTTSPHSSSAASGADGHNDAIEQFIGDGDGQDAVDDPLIPICYYPGGIFAKERALDPSLERPVNVEGQDWRKLEKTRSTVGSVQRLFREHSGVGVTFIILRSDQRPWSQPVGYQCIYESFFGKDTKLWFPIPRLVTSYVWRRDVAISQLLDGSLRIVAALMVMAAEISISLNIPALEEMNFIKPMPQGIYSQRMRPNYNVIMGHPNKMQLWQRFYFYIKSNESAFEEPPPSDSRYLWNYPIGRLLLRSLFFPFESNQFFSCCAVDHPNTLDFPVGFFEDAHALAAHSHLRWLEISRERIRRALSRLEKAEWECYIRPVIAPGKSRINLFNRKEHREVKRARRMKTLPDLSTLIEKELDLPRNRLISMLDIMGLDGTSEANPQTKPPPSSVPEENVGHCGHDADWGKSEEEEKEEKLAEKPSESREGNVAREDDLESEPVNDPIVPTDTVPSTMQDASPPGLPLKREKKKKTDSGSEGWNITNRSFPRATLDYLLHYSIATSIVTSGSSSVIANLKTKHKGILGRSILIVLCLLFLYMCTILTRKNGRQRTTVKNKGNIIP</sequence>
<gene>
    <name evidence="3" type="ORF">DARMORV10_C08P07900.1</name>
</gene>
<keyword evidence="2" id="KW-0472">Membrane</keyword>
<feature type="compositionally biased region" description="Basic and acidic residues" evidence="1">
    <location>
        <begin position="509"/>
        <end position="546"/>
    </location>
</feature>
<accession>A0A816TXS6</accession>